<protein>
    <submittedName>
        <fullName evidence="3">FIST N domain protein</fullName>
    </submittedName>
</protein>
<feature type="domain" description="FIST" evidence="1">
    <location>
        <begin position="40"/>
        <end position="237"/>
    </location>
</feature>
<dbReference type="Proteomes" id="UP000193224">
    <property type="component" value="Unassembled WGS sequence"/>
</dbReference>
<dbReference type="InterPro" id="IPR013702">
    <property type="entry name" value="FIST_domain_N"/>
</dbReference>
<dbReference type="SMART" id="SM00897">
    <property type="entry name" value="FIST"/>
    <property type="match status" value="1"/>
</dbReference>
<dbReference type="PANTHER" id="PTHR40252:SF2">
    <property type="entry name" value="BLR0328 PROTEIN"/>
    <property type="match status" value="1"/>
</dbReference>
<dbReference type="Pfam" id="PF10442">
    <property type="entry name" value="FIST_C"/>
    <property type="match status" value="1"/>
</dbReference>
<proteinExistence type="predicted"/>
<dbReference type="InterPro" id="IPR019494">
    <property type="entry name" value="FIST_C"/>
</dbReference>
<reference evidence="3 4" key="1">
    <citation type="submission" date="2017-03" db="EMBL/GenBank/DDBJ databases">
        <authorList>
            <person name="Afonso C.L."/>
            <person name="Miller P.J."/>
            <person name="Scott M.A."/>
            <person name="Spackman E."/>
            <person name="Goraichik I."/>
            <person name="Dimitrov K.M."/>
            <person name="Suarez D.L."/>
            <person name="Swayne D.E."/>
        </authorList>
    </citation>
    <scope>NUCLEOTIDE SEQUENCE [LARGE SCALE GENOMIC DNA]</scope>
    <source>
        <strain evidence="3 4">CECT 7745</strain>
    </source>
</reference>
<dbReference type="AlphaFoldDB" id="A0A1X7BWA7"/>
<evidence type="ECO:0000313" key="4">
    <source>
        <dbReference type="Proteomes" id="UP000193224"/>
    </source>
</evidence>
<dbReference type="PANTHER" id="PTHR40252">
    <property type="entry name" value="BLR0328 PROTEIN"/>
    <property type="match status" value="1"/>
</dbReference>
<sequence length="389" mass="42552">MNRHPEEMDGSVRIISVGVSRNDGAIGAVDEAVQQLGTWGHCFVLAFLPESLDHTAVAEALNEKLPGTPVFGCTSGGQITPQGYEDEALLLIGFPRTHFRCTSTLICPLKPVSIQETALQAKTLATRFRSTANWRHFALTFADGLSKQEDVLVAALDAGLGDIPVFGGSAGRGLSYDVTYILHDGAFHENAALLLLVETNLQLETVRFDHFTATDTQLVVTSANPEDRIVHEINGSPAAEEYARLTGYSIDELSPTVFAENPVLVRAMQSYHVRAIQEVLEDGSMTFLSAIENGLILALGRGKEIIETMQGELRACHRNGEEPGFVLGFDCVLRRLEIEQKSLRDAASSVLRQNRVVGFNTYGEQFGGIHMNQTFVGIAFYPPEREFDL</sequence>
<evidence type="ECO:0000313" key="3">
    <source>
        <dbReference type="EMBL" id="SMC13942.1"/>
    </source>
</evidence>
<evidence type="ECO:0000259" key="1">
    <source>
        <dbReference type="SMART" id="SM00897"/>
    </source>
</evidence>
<name>A0A1X7BWA7_9RHOB</name>
<dbReference type="EMBL" id="FWXB01000018">
    <property type="protein sequence ID" value="SMC13942.1"/>
    <property type="molecule type" value="Genomic_DNA"/>
</dbReference>
<accession>A0A1X7BWA7</accession>
<evidence type="ECO:0000259" key="2">
    <source>
        <dbReference type="SMART" id="SM01204"/>
    </source>
</evidence>
<dbReference type="SMART" id="SM01204">
    <property type="entry name" value="FIST_C"/>
    <property type="match status" value="1"/>
</dbReference>
<organism evidence="3 4">
    <name type="scientific">Roseovarius aestuarii</name>
    <dbReference type="NCBI Taxonomy" id="475083"/>
    <lineage>
        <taxon>Bacteria</taxon>
        <taxon>Pseudomonadati</taxon>
        <taxon>Pseudomonadota</taxon>
        <taxon>Alphaproteobacteria</taxon>
        <taxon>Rhodobacterales</taxon>
        <taxon>Roseobacteraceae</taxon>
        <taxon>Roseovarius</taxon>
    </lineage>
</organism>
<dbReference type="RefSeq" id="WP_176237750.1">
    <property type="nucleotide sequence ID" value="NZ_FWXB01000018.1"/>
</dbReference>
<feature type="domain" description="FIST C-domain" evidence="2">
    <location>
        <begin position="238"/>
        <end position="368"/>
    </location>
</feature>
<gene>
    <name evidence="3" type="ORF">ROA7745_03804</name>
</gene>
<dbReference type="Pfam" id="PF08495">
    <property type="entry name" value="FIST"/>
    <property type="match status" value="1"/>
</dbReference>
<keyword evidence="4" id="KW-1185">Reference proteome</keyword>